<dbReference type="AlphaFoldDB" id="A0AAF0DV16"/>
<dbReference type="EMBL" id="CP119951">
    <property type="protein sequence ID" value="WFC94570.1"/>
    <property type="molecule type" value="Genomic_DNA"/>
</dbReference>
<reference evidence="2" key="1">
    <citation type="submission" date="2023-03" db="EMBL/GenBank/DDBJ databases">
        <title>Mating type loci evolution in Malassezia.</title>
        <authorList>
            <person name="Coelho M.A."/>
        </authorList>
    </citation>
    <scope>NUCLEOTIDE SEQUENCE</scope>
    <source>
        <strain evidence="2">CBS 14135</strain>
    </source>
</reference>
<feature type="region of interest" description="Disordered" evidence="1">
    <location>
        <begin position="245"/>
        <end position="264"/>
    </location>
</feature>
<gene>
    <name evidence="2" type="ORF">MBRA1_001202</name>
</gene>
<evidence type="ECO:0000313" key="2">
    <source>
        <dbReference type="EMBL" id="WFC94570.1"/>
    </source>
</evidence>
<proteinExistence type="predicted"/>
<protein>
    <submittedName>
        <fullName evidence="2">Uncharacterized protein</fullName>
    </submittedName>
</protein>
<accession>A0AAF0DV16</accession>
<keyword evidence="3" id="KW-1185">Reference proteome</keyword>
<sequence length="348" mass="38609">MWDMHMRSVHALSPPSILVSPPAADIESILAHTHQDGHALHRLPIRHEWQFAFVSTLLARDQAALAKLQWQLDLAFAAFACPPAHADVLVHRPRLAVRLAQQTAHAVVHLLRRAWKPSTPAEFAYSPPSFRESSKTREPLAPGALGATHTAWAQHLSGILGAEMVDKIAAHITQALWYMATQYLDQWDYQEAREGARLLPHRRTAHTARTVLVTTSTALRNALEDQLRARFDETSAAISRAAHATHTLQVPTTSPERGRAHAARPKRPALRDAALIDAARFLGELCCQEVMVEASTVVSWLETLLLAPRAWVHVPLCELEAACALLLLVAPHWDANWLLDEKKATCPK</sequence>
<dbReference type="Proteomes" id="UP001216638">
    <property type="component" value="Chromosome 1"/>
</dbReference>
<feature type="compositionally biased region" description="Polar residues" evidence="1">
    <location>
        <begin position="246"/>
        <end position="255"/>
    </location>
</feature>
<evidence type="ECO:0000256" key="1">
    <source>
        <dbReference type="SAM" id="MobiDB-lite"/>
    </source>
</evidence>
<evidence type="ECO:0000313" key="3">
    <source>
        <dbReference type="Proteomes" id="UP001216638"/>
    </source>
</evidence>
<name>A0AAF0DV16_9BASI</name>
<organism evidence="2 3">
    <name type="scientific">Malassezia brasiliensis</name>
    <dbReference type="NCBI Taxonomy" id="1821822"/>
    <lineage>
        <taxon>Eukaryota</taxon>
        <taxon>Fungi</taxon>
        <taxon>Dikarya</taxon>
        <taxon>Basidiomycota</taxon>
        <taxon>Ustilaginomycotina</taxon>
        <taxon>Malasseziomycetes</taxon>
        <taxon>Malasseziales</taxon>
        <taxon>Malasseziaceae</taxon>
        <taxon>Malassezia</taxon>
    </lineage>
</organism>